<accession>A0A841I0N2</accession>
<organism evidence="2 3">
    <name type="scientific">Deinobacterium chartae</name>
    <dbReference type="NCBI Taxonomy" id="521158"/>
    <lineage>
        <taxon>Bacteria</taxon>
        <taxon>Thermotogati</taxon>
        <taxon>Deinococcota</taxon>
        <taxon>Deinococci</taxon>
        <taxon>Deinococcales</taxon>
        <taxon>Deinococcaceae</taxon>
        <taxon>Deinobacterium</taxon>
    </lineage>
</organism>
<dbReference type="RefSeq" id="WP_183985671.1">
    <property type="nucleotide sequence ID" value="NZ_JACHHG010000004.1"/>
</dbReference>
<feature type="signal peptide" evidence="1">
    <location>
        <begin position="1"/>
        <end position="22"/>
    </location>
</feature>
<evidence type="ECO:0000313" key="3">
    <source>
        <dbReference type="Proteomes" id="UP000569951"/>
    </source>
</evidence>
<keyword evidence="3" id="KW-1185">Reference proteome</keyword>
<protein>
    <submittedName>
        <fullName evidence="2">Uncharacterized protein</fullName>
    </submittedName>
</protein>
<reference evidence="2 3" key="1">
    <citation type="submission" date="2020-08" db="EMBL/GenBank/DDBJ databases">
        <title>Genomic Encyclopedia of Type Strains, Phase IV (KMG-IV): sequencing the most valuable type-strain genomes for metagenomic binning, comparative biology and taxonomic classification.</title>
        <authorList>
            <person name="Goeker M."/>
        </authorList>
    </citation>
    <scope>NUCLEOTIDE SEQUENCE [LARGE SCALE GENOMIC DNA]</scope>
    <source>
        <strain evidence="2 3">DSM 21458</strain>
    </source>
</reference>
<dbReference type="Proteomes" id="UP000569951">
    <property type="component" value="Unassembled WGS sequence"/>
</dbReference>
<evidence type="ECO:0000256" key="1">
    <source>
        <dbReference type="SAM" id="SignalP"/>
    </source>
</evidence>
<comment type="caution">
    <text evidence="2">The sequence shown here is derived from an EMBL/GenBank/DDBJ whole genome shotgun (WGS) entry which is preliminary data.</text>
</comment>
<keyword evidence="1" id="KW-0732">Signal</keyword>
<feature type="chain" id="PRO_5032532764" evidence="1">
    <location>
        <begin position="23"/>
        <end position="180"/>
    </location>
</feature>
<evidence type="ECO:0000313" key="2">
    <source>
        <dbReference type="EMBL" id="MBB6097828.1"/>
    </source>
</evidence>
<dbReference type="EMBL" id="JACHHG010000004">
    <property type="protein sequence ID" value="MBB6097828.1"/>
    <property type="molecule type" value="Genomic_DNA"/>
</dbReference>
<gene>
    <name evidence="2" type="ORF">HNR42_001251</name>
</gene>
<name>A0A841I0N2_9DEIO</name>
<sequence length="180" mass="19664">MGQRVRCAVCLGLTLAAGAAGAQLFGPSVDNLRLLDRQALCDRLEVNVYLEGRADPALTRIAREALNPRMADLGLGAVTQDAKCAAYPELTVILRAAGSDLYAYQTTLRVIMQPTSINRFRTFSGQVAEAAISQGAHILYQRGNFGVLPRRDPQDFVRSAANELGRSFYHDVILARSQQR</sequence>
<proteinExistence type="predicted"/>
<dbReference type="AlphaFoldDB" id="A0A841I0N2"/>